<dbReference type="RefSeq" id="WP_377584854.1">
    <property type="nucleotide sequence ID" value="NZ_JBHTKA010000014.1"/>
</dbReference>
<dbReference type="EMBL" id="JBHTKA010000014">
    <property type="protein sequence ID" value="MFD1002939.1"/>
    <property type="molecule type" value="Genomic_DNA"/>
</dbReference>
<accession>A0ABW3KB28</accession>
<gene>
    <name evidence="1" type="ORF">ACFQ21_26680</name>
</gene>
<protein>
    <submittedName>
        <fullName evidence="1">Uncharacterized protein</fullName>
    </submittedName>
</protein>
<reference evidence="2" key="1">
    <citation type="journal article" date="2019" name="Int. J. Syst. Evol. Microbiol.">
        <title>The Global Catalogue of Microorganisms (GCM) 10K type strain sequencing project: providing services to taxonomists for standard genome sequencing and annotation.</title>
        <authorList>
            <consortium name="The Broad Institute Genomics Platform"/>
            <consortium name="The Broad Institute Genome Sequencing Center for Infectious Disease"/>
            <person name="Wu L."/>
            <person name="Ma J."/>
        </authorList>
    </citation>
    <scope>NUCLEOTIDE SEQUENCE [LARGE SCALE GENOMIC DNA]</scope>
    <source>
        <strain evidence="2">CCUG 58938</strain>
    </source>
</reference>
<organism evidence="1 2">
    <name type="scientific">Ohtaekwangia kribbensis</name>
    <dbReference type="NCBI Taxonomy" id="688913"/>
    <lineage>
        <taxon>Bacteria</taxon>
        <taxon>Pseudomonadati</taxon>
        <taxon>Bacteroidota</taxon>
        <taxon>Cytophagia</taxon>
        <taxon>Cytophagales</taxon>
        <taxon>Fulvivirgaceae</taxon>
        <taxon>Ohtaekwangia</taxon>
    </lineage>
</organism>
<keyword evidence="2" id="KW-1185">Reference proteome</keyword>
<evidence type="ECO:0000313" key="1">
    <source>
        <dbReference type="EMBL" id="MFD1002939.1"/>
    </source>
</evidence>
<name>A0ABW3KB28_9BACT</name>
<comment type="caution">
    <text evidence="1">The sequence shown here is derived from an EMBL/GenBank/DDBJ whole genome shotgun (WGS) entry which is preliminary data.</text>
</comment>
<sequence>MENKINLFTSVNPYLRQFYVAQRNFNKLIEEERLQKRIEKSKRQLKARD</sequence>
<dbReference type="Proteomes" id="UP001597112">
    <property type="component" value="Unassembled WGS sequence"/>
</dbReference>
<evidence type="ECO:0000313" key="2">
    <source>
        <dbReference type="Proteomes" id="UP001597112"/>
    </source>
</evidence>
<proteinExistence type="predicted"/>